<evidence type="ECO:0000256" key="4">
    <source>
        <dbReference type="ARBA" id="ARBA00022692"/>
    </source>
</evidence>
<feature type="transmembrane region" description="Helical" evidence="7">
    <location>
        <begin position="283"/>
        <end position="308"/>
    </location>
</feature>
<evidence type="ECO:0000256" key="6">
    <source>
        <dbReference type="ARBA" id="ARBA00023136"/>
    </source>
</evidence>
<evidence type="ECO:0000313" key="10">
    <source>
        <dbReference type="EMBL" id="CAB4884616.1"/>
    </source>
</evidence>
<dbReference type="InterPro" id="IPR045621">
    <property type="entry name" value="BPD_transp_1_N"/>
</dbReference>
<dbReference type="SUPFAM" id="SSF161098">
    <property type="entry name" value="MetI-like"/>
    <property type="match status" value="1"/>
</dbReference>
<evidence type="ECO:0000313" key="9">
    <source>
        <dbReference type="EMBL" id="CAB4823474.1"/>
    </source>
</evidence>
<dbReference type="AlphaFoldDB" id="A0A6J7ENF3"/>
<accession>A0A6J7ENF3</accession>
<dbReference type="PROSITE" id="PS50928">
    <property type="entry name" value="ABC_TM1"/>
    <property type="match status" value="1"/>
</dbReference>
<feature type="domain" description="ABC transmembrane type-1" evidence="8">
    <location>
        <begin position="95"/>
        <end position="305"/>
    </location>
</feature>
<reference evidence="10" key="1">
    <citation type="submission" date="2020-05" db="EMBL/GenBank/DDBJ databases">
        <authorList>
            <person name="Chiriac C."/>
            <person name="Salcher M."/>
            <person name="Ghai R."/>
            <person name="Kavagutti S V."/>
        </authorList>
    </citation>
    <scope>NUCLEOTIDE SEQUENCE</scope>
</reference>
<feature type="transmembrane region" description="Helical" evidence="7">
    <location>
        <begin position="9"/>
        <end position="30"/>
    </location>
</feature>
<gene>
    <name evidence="9" type="ORF">UFOPK3164_00586</name>
    <name evidence="10" type="ORF">UFOPK3427_01928</name>
    <name evidence="11" type="ORF">UFOPK4112_01206</name>
</gene>
<proteinExistence type="predicted"/>
<comment type="subcellular location">
    <subcellularLocation>
        <location evidence="1">Cell membrane</location>
        <topology evidence="1">Multi-pass membrane protein</topology>
    </subcellularLocation>
</comment>
<sequence length="315" mass="34742">MTRFVLRRLIALIAILFCISVGAFFLIHLLPGDPTVTILGPNDTPENRNALLKELGLNLPLWQQYLTWIWNVLQGNLGQSFITHQSVSKIISSAFPIDLELIILSQIMALGFSIPLAIASARRPNGLLDRASTTTSFGMLAIPPFILIVVLVLLFSIHLHIFPGPGSYVPFQQDPISNLHTMILPAIVLMVGSTTIYFRLLRADLIATLQQDFITVARSKGLSDRYIMWRHALRPSSLSLLASAGLNISGLVAGAFVVEYLLAIPGLGFELVNSIQQVDYLSVQSITLFVAVVIVLINFIIDFLFTVVDPRIARE</sequence>
<feature type="transmembrane region" description="Helical" evidence="7">
    <location>
        <begin position="238"/>
        <end position="263"/>
    </location>
</feature>
<name>A0A6J7ENF3_9ZZZZ</name>
<evidence type="ECO:0000256" key="2">
    <source>
        <dbReference type="ARBA" id="ARBA00022448"/>
    </source>
</evidence>
<protein>
    <submittedName>
        <fullName evidence="10">Unannotated protein</fullName>
    </submittedName>
</protein>
<evidence type="ECO:0000313" key="11">
    <source>
        <dbReference type="EMBL" id="CAB5025780.1"/>
    </source>
</evidence>
<evidence type="ECO:0000256" key="7">
    <source>
        <dbReference type="SAM" id="Phobius"/>
    </source>
</evidence>
<dbReference type="Gene3D" id="1.10.3720.10">
    <property type="entry name" value="MetI-like"/>
    <property type="match status" value="1"/>
</dbReference>
<keyword evidence="4 7" id="KW-0812">Transmembrane</keyword>
<organism evidence="10">
    <name type="scientific">freshwater metagenome</name>
    <dbReference type="NCBI Taxonomy" id="449393"/>
    <lineage>
        <taxon>unclassified sequences</taxon>
        <taxon>metagenomes</taxon>
        <taxon>ecological metagenomes</taxon>
    </lineage>
</organism>
<dbReference type="Pfam" id="PF19300">
    <property type="entry name" value="BPD_transp_1_N"/>
    <property type="match status" value="1"/>
</dbReference>
<dbReference type="Pfam" id="PF00528">
    <property type="entry name" value="BPD_transp_1"/>
    <property type="match status" value="1"/>
</dbReference>
<feature type="transmembrane region" description="Helical" evidence="7">
    <location>
        <begin position="140"/>
        <end position="162"/>
    </location>
</feature>
<dbReference type="InterPro" id="IPR035906">
    <property type="entry name" value="MetI-like_sf"/>
</dbReference>
<dbReference type="EMBL" id="CAFABE010000018">
    <property type="protein sequence ID" value="CAB4823474.1"/>
    <property type="molecule type" value="Genomic_DNA"/>
</dbReference>
<keyword evidence="2" id="KW-0813">Transport</keyword>
<dbReference type="PANTHER" id="PTHR43163">
    <property type="entry name" value="DIPEPTIDE TRANSPORT SYSTEM PERMEASE PROTEIN DPPB-RELATED"/>
    <property type="match status" value="1"/>
</dbReference>
<evidence type="ECO:0000259" key="8">
    <source>
        <dbReference type="PROSITE" id="PS50928"/>
    </source>
</evidence>
<dbReference type="PANTHER" id="PTHR43163:SF6">
    <property type="entry name" value="DIPEPTIDE TRANSPORT SYSTEM PERMEASE PROTEIN DPPB-RELATED"/>
    <property type="match status" value="1"/>
</dbReference>
<feature type="transmembrane region" description="Helical" evidence="7">
    <location>
        <begin position="101"/>
        <end position="119"/>
    </location>
</feature>
<keyword evidence="6 7" id="KW-0472">Membrane</keyword>
<evidence type="ECO:0000256" key="5">
    <source>
        <dbReference type="ARBA" id="ARBA00022989"/>
    </source>
</evidence>
<feature type="transmembrane region" description="Helical" evidence="7">
    <location>
        <begin position="182"/>
        <end position="201"/>
    </location>
</feature>
<evidence type="ECO:0000256" key="1">
    <source>
        <dbReference type="ARBA" id="ARBA00004651"/>
    </source>
</evidence>
<dbReference type="GO" id="GO:0005886">
    <property type="term" value="C:plasma membrane"/>
    <property type="evidence" value="ECO:0007669"/>
    <property type="project" value="UniProtKB-SubCell"/>
</dbReference>
<dbReference type="GO" id="GO:0071916">
    <property type="term" value="F:dipeptide transmembrane transporter activity"/>
    <property type="evidence" value="ECO:0007669"/>
    <property type="project" value="TreeGrafter"/>
</dbReference>
<dbReference type="InterPro" id="IPR000515">
    <property type="entry name" value="MetI-like"/>
</dbReference>
<keyword evidence="3" id="KW-1003">Cell membrane</keyword>
<evidence type="ECO:0000256" key="3">
    <source>
        <dbReference type="ARBA" id="ARBA00022475"/>
    </source>
</evidence>
<keyword evidence="5 7" id="KW-1133">Transmembrane helix</keyword>
<dbReference type="CDD" id="cd06261">
    <property type="entry name" value="TM_PBP2"/>
    <property type="match status" value="1"/>
</dbReference>
<dbReference type="EMBL" id="CAFBLT010000004">
    <property type="protein sequence ID" value="CAB4884616.1"/>
    <property type="molecule type" value="Genomic_DNA"/>
</dbReference>
<dbReference type="EMBL" id="CAFBPM010000011">
    <property type="protein sequence ID" value="CAB5025780.1"/>
    <property type="molecule type" value="Genomic_DNA"/>
</dbReference>